<dbReference type="STRING" id="1441095.AM592_15405"/>
<dbReference type="InterPro" id="IPR007436">
    <property type="entry name" value="DUF485"/>
</dbReference>
<dbReference type="PANTHER" id="PTHR38441:SF1">
    <property type="entry name" value="MEMBRANE PROTEIN"/>
    <property type="match status" value="1"/>
</dbReference>
<dbReference type="AlphaFoldDB" id="A0A0M4FVY1"/>
<gene>
    <name evidence="2" type="ORF">AM592_15405</name>
</gene>
<accession>A0A0M4FVY1</accession>
<sequence length="105" mass="12186">MTEKKELNYREIASSPAFQRLLKRKRLFIAPIAIFFFVYYFSLPVLTSYFTFLNQPAIGAITWAWLFAITQFIMTWVLCILYSKKAAQFDQDVNALKNEIGGTDA</sequence>
<reference evidence="3" key="1">
    <citation type="submission" date="2015-08" db="EMBL/GenBank/DDBJ databases">
        <title>Genome sequencing project for genomic taxonomy and phylogenomics of Bacillus-like bacteria.</title>
        <authorList>
            <person name="Liu B."/>
            <person name="Wang J."/>
            <person name="Zhu Y."/>
            <person name="Liu G."/>
            <person name="Chen Q."/>
            <person name="Chen Z."/>
            <person name="Lan J."/>
            <person name="Che J."/>
            <person name="Ge C."/>
            <person name="Shi H."/>
            <person name="Pan Z."/>
            <person name="Liu X."/>
        </authorList>
    </citation>
    <scope>NUCLEOTIDE SEQUENCE [LARGE SCALE GENOMIC DNA]</scope>
    <source>
        <strain evidence="3">FJAT-4402</strain>
    </source>
</reference>
<dbReference type="Pfam" id="PF04341">
    <property type="entry name" value="DUF485"/>
    <property type="match status" value="1"/>
</dbReference>
<dbReference type="PATRIC" id="fig|1441095.3.peg.3398"/>
<keyword evidence="1" id="KW-1133">Transmembrane helix</keyword>
<keyword evidence="1" id="KW-0812">Transmembrane</keyword>
<evidence type="ECO:0000256" key="1">
    <source>
        <dbReference type="SAM" id="Phobius"/>
    </source>
</evidence>
<evidence type="ECO:0000313" key="2">
    <source>
        <dbReference type="EMBL" id="ALC82818.1"/>
    </source>
</evidence>
<proteinExistence type="predicted"/>
<feature type="transmembrane region" description="Helical" evidence="1">
    <location>
        <begin position="27"/>
        <end position="50"/>
    </location>
</feature>
<feature type="transmembrane region" description="Helical" evidence="1">
    <location>
        <begin position="62"/>
        <end position="82"/>
    </location>
</feature>
<organism evidence="2 3">
    <name type="scientific">Bacillus gobiensis</name>
    <dbReference type="NCBI Taxonomy" id="1441095"/>
    <lineage>
        <taxon>Bacteria</taxon>
        <taxon>Bacillati</taxon>
        <taxon>Bacillota</taxon>
        <taxon>Bacilli</taxon>
        <taxon>Bacillales</taxon>
        <taxon>Bacillaceae</taxon>
        <taxon>Bacillus</taxon>
    </lineage>
</organism>
<name>A0A0M4FVY1_9BACI</name>
<keyword evidence="3" id="KW-1185">Reference proteome</keyword>
<evidence type="ECO:0000313" key="3">
    <source>
        <dbReference type="Proteomes" id="UP000067625"/>
    </source>
</evidence>
<dbReference type="RefSeq" id="WP_053604630.1">
    <property type="nucleotide sequence ID" value="NZ_CP012600.1"/>
</dbReference>
<dbReference type="OrthoDB" id="2886991at2"/>
<dbReference type="EMBL" id="CP012600">
    <property type="protein sequence ID" value="ALC82818.1"/>
    <property type="molecule type" value="Genomic_DNA"/>
</dbReference>
<protein>
    <recommendedName>
        <fullName evidence="4">DUF485 domain-containing protein</fullName>
    </recommendedName>
</protein>
<keyword evidence="1" id="KW-0472">Membrane</keyword>
<reference evidence="2 3" key="2">
    <citation type="journal article" date="2016" name="Int. J. Syst. Evol. Microbiol.">
        <title>Bacillus gobiensis sp. nov., isolated from a soil sample.</title>
        <authorList>
            <person name="Liu B."/>
            <person name="Liu G.H."/>
            <person name="Cetin S."/>
            <person name="Schumann P."/>
            <person name="Pan Z.Z."/>
            <person name="Chen Q.Q."/>
        </authorList>
    </citation>
    <scope>NUCLEOTIDE SEQUENCE [LARGE SCALE GENOMIC DNA]</scope>
    <source>
        <strain evidence="2 3">FJAT-4402</strain>
    </source>
</reference>
<dbReference type="Proteomes" id="UP000067625">
    <property type="component" value="Chromosome"/>
</dbReference>
<dbReference type="PANTHER" id="PTHR38441">
    <property type="entry name" value="INTEGRAL MEMBRANE PROTEIN-RELATED"/>
    <property type="match status" value="1"/>
</dbReference>
<evidence type="ECO:0008006" key="4">
    <source>
        <dbReference type="Google" id="ProtNLM"/>
    </source>
</evidence>